<evidence type="ECO:0000313" key="1">
    <source>
        <dbReference type="EMBL" id="KIM50113.1"/>
    </source>
</evidence>
<name>A0A0C2YK41_9AGAM</name>
<reference evidence="1 3" key="1">
    <citation type="submission" date="2014-04" db="EMBL/GenBank/DDBJ databases">
        <authorList>
            <consortium name="DOE Joint Genome Institute"/>
            <person name="Kuo A."/>
            <person name="Kohler A."/>
            <person name="Nagy L.G."/>
            <person name="Floudas D."/>
            <person name="Copeland A."/>
            <person name="Barry K.W."/>
            <person name="Cichocki N."/>
            <person name="Veneault-Fourrey C."/>
            <person name="LaButti K."/>
            <person name="Lindquist E.A."/>
            <person name="Lipzen A."/>
            <person name="Lundell T."/>
            <person name="Morin E."/>
            <person name="Murat C."/>
            <person name="Sun H."/>
            <person name="Tunlid A."/>
            <person name="Henrissat B."/>
            <person name="Grigoriev I.V."/>
            <person name="Hibbett D.S."/>
            <person name="Martin F."/>
            <person name="Nordberg H.P."/>
            <person name="Cantor M.N."/>
            <person name="Hua S.X."/>
        </authorList>
    </citation>
    <scope>NUCLEOTIDE SEQUENCE [LARGE SCALE GENOMIC DNA]</scope>
    <source>
        <strain evidence="1 3">Foug A</strain>
    </source>
</reference>
<gene>
    <name evidence="2" type="ORF">SCLCIDRAFT_34611</name>
    <name evidence="1" type="ORF">SCLCIDRAFT_34641</name>
</gene>
<dbReference type="HOGENOM" id="CLU_2887134_0_0_1"/>
<evidence type="ECO:0000313" key="2">
    <source>
        <dbReference type="EMBL" id="KIM50142.1"/>
    </source>
</evidence>
<evidence type="ECO:0000313" key="3">
    <source>
        <dbReference type="Proteomes" id="UP000053989"/>
    </source>
</evidence>
<protein>
    <submittedName>
        <fullName evidence="1">Uncharacterized protein</fullName>
    </submittedName>
</protein>
<accession>A0A0C2YK41</accession>
<reference evidence="1" key="3">
    <citation type="submission" date="2015-02" db="EMBL/GenBank/DDBJ databases">
        <title>Evolutionary Origins and Diversification of the Mycorrhizal Mutualists.</title>
        <authorList>
            <consortium name="DOE Joint Genome Institute"/>
            <consortium name="Mycorrhizal Genomics Consortium"/>
            <person name="Kohler A."/>
            <person name="Kuo A."/>
            <person name="Nagy L.G."/>
            <person name="Floudas D."/>
            <person name="Copeland A."/>
            <person name="Barry K.W."/>
            <person name="Cichocki N."/>
            <person name="Veneault-Fourrey C."/>
            <person name="LaButti K."/>
            <person name="Lindquist E.A."/>
            <person name="Lipzen A."/>
            <person name="Lundell T."/>
            <person name="Morin E."/>
            <person name="Murat C."/>
            <person name="Riley R."/>
            <person name="Ohm R."/>
            <person name="Sun H."/>
            <person name="Tunlid A."/>
            <person name="Henrissat B."/>
            <person name="Grigoriev I.V."/>
            <person name="Hibbett D.S."/>
            <person name="Martin F."/>
        </authorList>
    </citation>
    <scope>NUCLEOTIDE SEQUENCE</scope>
    <source>
        <strain evidence="1 3">Foug A</strain>
    </source>
</reference>
<reference evidence="3" key="2">
    <citation type="submission" date="2015-01" db="EMBL/GenBank/DDBJ databases">
        <title>Evolutionary Origins and Diversification of the Mycorrhizal Mutualists.</title>
        <authorList>
            <consortium name="DOE Joint Genome Institute"/>
            <consortium name="Mycorrhizal Genomics Consortium"/>
            <person name="Kohler A."/>
            <person name="Kuo A."/>
            <person name="Nagy L.G."/>
            <person name="Floudas D."/>
            <person name="Copeland A."/>
            <person name="Barry K.W."/>
            <person name="Cichocki N."/>
            <person name="Veneault-Fourrey C."/>
            <person name="LaButti K."/>
            <person name="Lindquist E.A."/>
            <person name="Lipzen A."/>
            <person name="Lundell T."/>
            <person name="Morin E."/>
            <person name="Murat C."/>
            <person name="Riley R."/>
            <person name="Ohm R."/>
            <person name="Sun H."/>
            <person name="Tunlid A."/>
            <person name="Henrissat B."/>
            <person name="Grigoriev I.V."/>
            <person name="Hibbett D.S."/>
            <person name="Martin F."/>
        </authorList>
    </citation>
    <scope>NUCLEOTIDE SEQUENCE [LARGE SCALE GENOMIC DNA]</scope>
    <source>
        <strain evidence="3">Foug A</strain>
    </source>
</reference>
<dbReference type="EMBL" id="KN822671">
    <property type="protein sequence ID" value="KIM50142.1"/>
    <property type="molecule type" value="Genomic_DNA"/>
</dbReference>
<sequence>MAGVTAVHGDDGEMLQVIIRTQGLRENLNCFDYKSGFVIKTVQIFSKSLFSTPPLTITHHDHP</sequence>
<proteinExistence type="predicted"/>
<dbReference type="AlphaFoldDB" id="A0A0C2YK41"/>
<organism evidence="1 3">
    <name type="scientific">Scleroderma citrinum Foug A</name>
    <dbReference type="NCBI Taxonomy" id="1036808"/>
    <lineage>
        <taxon>Eukaryota</taxon>
        <taxon>Fungi</taxon>
        <taxon>Dikarya</taxon>
        <taxon>Basidiomycota</taxon>
        <taxon>Agaricomycotina</taxon>
        <taxon>Agaricomycetes</taxon>
        <taxon>Agaricomycetidae</taxon>
        <taxon>Boletales</taxon>
        <taxon>Sclerodermatineae</taxon>
        <taxon>Sclerodermataceae</taxon>
        <taxon>Scleroderma</taxon>
    </lineage>
</organism>
<dbReference type="Proteomes" id="UP000053989">
    <property type="component" value="Unassembled WGS sequence"/>
</dbReference>
<dbReference type="EMBL" id="KN822699">
    <property type="protein sequence ID" value="KIM50113.1"/>
    <property type="molecule type" value="Genomic_DNA"/>
</dbReference>
<keyword evidence="3" id="KW-1185">Reference proteome</keyword>